<accession>A0ABU1UYZ8</accession>
<organism evidence="2 3">
    <name type="scientific">Cellvibrio fibrivorans</name>
    <dbReference type="NCBI Taxonomy" id="126350"/>
    <lineage>
        <taxon>Bacteria</taxon>
        <taxon>Pseudomonadati</taxon>
        <taxon>Pseudomonadota</taxon>
        <taxon>Gammaproteobacteria</taxon>
        <taxon>Cellvibrionales</taxon>
        <taxon>Cellvibrionaceae</taxon>
        <taxon>Cellvibrio</taxon>
    </lineage>
</organism>
<keyword evidence="1" id="KW-0812">Transmembrane</keyword>
<keyword evidence="1" id="KW-0472">Membrane</keyword>
<evidence type="ECO:0000313" key="3">
    <source>
        <dbReference type="Proteomes" id="UP001253595"/>
    </source>
</evidence>
<dbReference type="RefSeq" id="WP_310072565.1">
    <property type="nucleotide sequence ID" value="NZ_JAVDVX010000004.1"/>
</dbReference>
<proteinExistence type="predicted"/>
<dbReference type="Proteomes" id="UP001253595">
    <property type="component" value="Unassembled WGS sequence"/>
</dbReference>
<comment type="caution">
    <text evidence="2">The sequence shown here is derived from an EMBL/GenBank/DDBJ whole genome shotgun (WGS) entry which is preliminary data.</text>
</comment>
<keyword evidence="3" id="KW-1185">Reference proteome</keyword>
<sequence length="48" mass="5186">MAGMIGFMLVIVGAIGFASSYGWSGLFGFLLTAIIIALLLRARKLRRI</sequence>
<evidence type="ECO:0000256" key="1">
    <source>
        <dbReference type="SAM" id="Phobius"/>
    </source>
</evidence>
<reference evidence="2 3" key="1">
    <citation type="submission" date="2023-07" db="EMBL/GenBank/DDBJ databases">
        <title>Sorghum-associated microbial communities from plants grown in Nebraska, USA.</title>
        <authorList>
            <person name="Schachtman D."/>
        </authorList>
    </citation>
    <scope>NUCLEOTIDE SEQUENCE [LARGE SCALE GENOMIC DNA]</scope>
    <source>
        <strain evidence="2 3">BE190</strain>
    </source>
</reference>
<protein>
    <submittedName>
        <fullName evidence="2">Uncharacterized protein</fullName>
    </submittedName>
</protein>
<feature type="transmembrane region" description="Helical" evidence="1">
    <location>
        <begin position="20"/>
        <end position="40"/>
    </location>
</feature>
<keyword evidence="1" id="KW-1133">Transmembrane helix</keyword>
<evidence type="ECO:0000313" key="2">
    <source>
        <dbReference type="EMBL" id="MDR7090322.1"/>
    </source>
</evidence>
<dbReference type="EMBL" id="JAVDVX010000004">
    <property type="protein sequence ID" value="MDR7090322.1"/>
    <property type="molecule type" value="Genomic_DNA"/>
</dbReference>
<name>A0ABU1UYZ8_9GAMM</name>
<gene>
    <name evidence="2" type="ORF">J2X05_002346</name>
</gene>